<gene>
    <name evidence="11" type="ORF">EVG20_g8587</name>
</gene>
<feature type="transmembrane region" description="Helical" evidence="8">
    <location>
        <begin position="1569"/>
        <end position="1588"/>
    </location>
</feature>
<dbReference type="GO" id="GO:0061630">
    <property type="term" value="F:ubiquitin protein ligase activity"/>
    <property type="evidence" value="ECO:0007669"/>
    <property type="project" value="UniProtKB-UniRule"/>
</dbReference>
<evidence type="ECO:0000256" key="8">
    <source>
        <dbReference type="SAM" id="Phobius"/>
    </source>
</evidence>
<dbReference type="InterPro" id="IPR054477">
    <property type="entry name" value="LTN1_E3_ligase_6th"/>
</dbReference>
<comment type="subunit">
    <text evidence="6">Component of the ribosome quality control complex (RQC).</text>
</comment>
<feature type="transmembrane region" description="Helical" evidence="8">
    <location>
        <begin position="1274"/>
        <end position="1296"/>
    </location>
</feature>
<dbReference type="EC" id="2.3.2.27" evidence="6"/>
<dbReference type="InterPro" id="IPR054478">
    <property type="entry name" value="LTN1_UBC"/>
</dbReference>
<evidence type="ECO:0000259" key="9">
    <source>
        <dbReference type="Pfam" id="PF22999"/>
    </source>
</evidence>
<feature type="region of interest" description="Disordered" evidence="7">
    <location>
        <begin position="1154"/>
        <end position="1174"/>
    </location>
</feature>
<evidence type="ECO:0000256" key="7">
    <source>
        <dbReference type="SAM" id="MobiDB-lite"/>
    </source>
</evidence>
<evidence type="ECO:0000256" key="6">
    <source>
        <dbReference type="RuleBase" id="RU367090"/>
    </source>
</evidence>
<dbReference type="GO" id="GO:1990116">
    <property type="term" value="P:ribosome-associated ubiquitin-dependent protein catabolic process"/>
    <property type="evidence" value="ECO:0007669"/>
    <property type="project" value="UniProtKB-UniRule"/>
</dbReference>
<comment type="caution">
    <text evidence="11">The sequence shown here is derived from an EMBL/GenBank/DDBJ whole genome shotgun (WGS) entry which is preliminary data.</text>
</comment>
<dbReference type="OrthoDB" id="6108at2759"/>
<feature type="compositionally biased region" description="Basic and acidic residues" evidence="7">
    <location>
        <begin position="1154"/>
        <end position="1164"/>
    </location>
</feature>
<evidence type="ECO:0000256" key="2">
    <source>
        <dbReference type="ARBA" id="ARBA00008974"/>
    </source>
</evidence>
<feature type="transmembrane region" description="Helical" evidence="8">
    <location>
        <begin position="1427"/>
        <end position="1450"/>
    </location>
</feature>
<dbReference type="GO" id="GO:0005829">
    <property type="term" value="C:cytosol"/>
    <property type="evidence" value="ECO:0007669"/>
    <property type="project" value="UniProtKB-UniRule"/>
</dbReference>
<protein>
    <recommendedName>
        <fullName evidence="6">E3 ubiquitin-protein ligase listerin</fullName>
        <ecNumber evidence="6">2.3.2.27</ecNumber>
    </recommendedName>
    <alternativeName>
        <fullName evidence="6">RING-type E3 ubiquitin transferase listerin</fullName>
    </alternativeName>
</protein>
<feature type="transmembrane region" description="Helical" evidence="8">
    <location>
        <begin position="1531"/>
        <end position="1549"/>
    </location>
</feature>
<evidence type="ECO:0000259" key="10">
    <source>
        <dbReference type="Pfam" id="PF23009"/>
    </source>
</evidence>
<evidence type="ECO:0000313" key="12">
    <source>
        <dbReference type="Proteomes" id="UP000298327"/>
    </source>
</evidence>
<keyword evidence="6" id="KW-0863">Zinc-finger</keyword>
<comment type="catalytic activity">
    <reaction evidence="6">
        <text>S-ubiquitinyl-[E2 ubiquitin-conjugating enzyme]-L-cysteine + [acceptor protein]-L-lysine = [E2 ubiquitin-conjugating enzyme]-L-cysteine + N(6)-ubiquitinyl-[acceptor protein]-L-lysine.</text>
        <dbReference type="EC" id="2.3.2.27"/>
    </reaction>
</comment>
<dbReference type="EMBL" id="SEOQ01000757">
    <property type="protein sequence ID" value="TFY57346.1"/>
    <property type="molecule type" value="Genomic_DNA"/>
</dbReference>
<evidence type="ECO:0000256" key="3">
    <source>
        <dbReference type="ARBA" id="ARBA00022692"/>
    </source>
</evidence>
<dbReference type="GO" id="GO:0043023">
    <property type="term" value="F:ribosomal large subunit binding"/>
    <property type="evidence" value="ECO:0007669"/>
    <property type="project" value="TreeGrafter"/>
</dbReference>
<name>A0A4Y9Y4E9_9AGAM</name>
<reference evidence="11 12" key="1">
    <citation type="submission" date="2019-02" db="EMBL/GenBank/DDBJ databases">
        <title>Genome sequencing of the rare red list fungi Dentipellis fragilis.</title>
        <authorList>
            <person name="Buettner E."/>
            <person name="Kellner H."/>
        </authorList>
    </citation>
    <scope>NUCLEOTIDE SEQUENCE [LARGE SCALE GENOMIC DNA]</scope>
    <source>
        <strain evidence="11 12">DSM 105465</strain>
    </source>
</reference>
<accession>A0A4Y9Y4E9</accession>
<comment type="function">
    <text evidence="6">E3 ubiquitin-protein ligase. Component of the ribosome quality control complex (RQC), a ribosome-associated complex that mediates ubiquitination and extraction of incompletely synthesized nascent chains for proteasomal degradation.</text>
</comment>
<keyword evidence="4 8" id="KW-1133">Transmembrane helix</keyword>
<comment type="similarity">
    <text evidence="2">Belongs to the purine-cytosine permease (2.A.39) family.</text>
</comment>
<dbReference type="InterPro" id="IPR016024">
    <property type="entry name" value="ARM-type_fold"/>
</dbReference>
<dbReference type="SUPFAM" id="SSF48371">
    <property type="entry name" value="ARM repeat"/>
    <property type="match status" value="1"/>
</dbReference>
<sequence>GGDLEETRKKVQALADVIDVLGEILFQNTEITENLDDLVQQNSSRILDVEPGLLVTYLSRRVDEGRTVPLWRAILTDIAAHPDTTYSTLPPLVDAVQHGSLPEYLRPVAQELDLAIHKLFADALEGAHTNARLLLLRVVQHAKFFVSDGSFDTLLELAMSDFSENFEPIIHGEQDNVGRLELPLEIASACFSNGEKRAYEPRRVAPFLQDVFLLALLIPKCVDIVESSAVALARVLLTLWEPETEAGEKVVGYVQTLITLWLKDAVTDITLLPGPRDILAFATERHTFMPPNALDSILPDLEWLQNTLSDLRSDPAHSSLAISFPLVPPAASFDALPARAAQPTARVSAPTRAASPRCCPACPSPAFSSAVSKTLLHDVIAKVEQLTAYLVVVPSEGSWHAEVVKAALGEVKSGPKDETAGFLSALIREAQKEDGYLHAQIVFRVLQHVLGDATREEGDQWMLLVRKLEKSAPQLSLAILLAVTQFGPEPPRLERYRNELAANALGIPPSKANTEGLLLLRRLAAAAPDPESDVVFLPQLRAVNFMKACQQWIAADEDVDEDVQSELTLVFFHLVPILQNITGAHWDLVFDVVENNLENASFNEDDDLTIIWRTVQVIQAVQDLVAYNKPLRATWQERQTAILTLLRDLVASEITSVLQWSKPRSVCREAALSIVQNLPPSLMDHETLSKMSHLLSDPSIDVQKMAYDLLREAANKRTEHVVIESAVEAESTVRPELPPELVALLQQSLDWLDEHDESVVFGYLLSWMVTFDLFANASMKVRSGYIDHLRDLDLVSTRFMPMVLTLLNLYGGINKTFKLDYWSVDEYYVQCFDPEDTQSRQLLAAHLYFRALDTIPSLIRSWLLDCKDRTLSNTVTAYTAHHFSPVIISSELRHVKSPETAELNDENMTIKVASNLNEISAVYTIDEQQLELTLKIPPDWPLHGIEVKDSKRLGVSENRWRGWLLGVQQIVWSQNGHIVDAFSLFKKNVTLHFEGQVECAICYSIISVVDGDLPRKPCKTCKNRFHASSDRLPFMPSLKPQVTFKLRTRIRTDRASSTCTKATNVTLWRSNSFRVSRTTANVKVTCTKRRVAHQRGNPHPKKFINHDVYENPVDGALARRQNAAALSTSNPATLAIRTMSSSLEKDYPKEFEAGFPLGRRESGTKESTASVASDDSASGELTTFHRLTVFLSKYGVETHGIDPIPSEERTDKRLYQMFFVQYGDDRTSFFGLGLRDSLIIILMVDLIICIAPACSAVFGPKLGTRAMVQARFSWGFYGSMIPSLLSVFSSQGFLILNRIMGGQALASVSDKIDDTAGIVIIAVISLVVTFCGYRVLHWYESFAWFPNLIAFLVMLGVGAKYIENIPTPPPEPSAVLSYDHTDAPSWRIFLYVYLGFFCSSLPGHMLGAAFAAGAPAVPSWQAGLGDVVIALTIPGAVAPTMYSLGTSFMAITPPLFAKIPRYVYAVVSTAILIPVAIVGATHFYTVLVNILSIVGYLSSSFAAIVLAEHFIIRCNRFSTYNTENWNQPAKLSLGVAAVLAFICSIGIIVPSMSQVWYTGPIANSGTGDIAVYTGFFTAGLLYVPFRLVEKRVERRMGRGVLLKRADT</sequence>
<comment type="subcellular location">
    <subcellularLocation>
        <location evidence="1">Membrane</location>
        <topology evidence="1">Multi-pass membrane protein</topology>
    </subcellularLocation>
</comment>
<feature type="non-terminal residue" evidence="11">
    <location>
        <position position="1"/>
    </location>
</feature>
<dbReference type="Proteomes" id="UP000298327">
    <property type="component" value="Unassembled WGS sequence"/>
</dbReference>
<comment type="pathway">
    <text evidence="6">Protein modification; protein ubiquitination.</text>
</comment>
<dbReference type="Pfam" id="PF02133">
    <property type="entry name" value="Transp_cyt_pur"/>
    <property type="match status" value="1"/>
</dbReference>
<comment type="similarity">
    <text evidence="6">Belongs to the LTN1 family.</text>
</comment>
<dbReference type="PANTHER" id="PTHR12389">
    <property type="entry name" value="ZINC FINGER PROTEIN 294"/>
    <property type="match status" value="1"/>
</dbReference>
<feature type="transmembrane region" description="Helical" evidence="8">
    <location>
        <begin position="1388"/>
        <end position="1415"/>
    </location>
</feature>
<evidence type="ECO:0000256" key="4">
    <source>
        <dbReference type="ARBA" id="ARBA00022989"/>
    </source>
</evidence>
<organism evidence="11 12">
    <name type="scientific">Dentipellis fragilis</name>
    <dbReference type="NCBI Taxonomy" id="205917"/>
    <lineage>
        <taxon>Eukaryota</taxon>
        <taxon>Fungi</taxon>
        <taxon>Dikarya</taxon>
        <taxon>Basidiomycota</taxon>
        <taxon>Agaricomycotina</taxon>
        <taxon>Agaricomycetes</taxon>
        <taxon>Russulales</taxon>
        <taxon>Hericiaceae</taxon>
        <taxon>Dentipellis</taxon>
    </lineage>
</organism>
<keyword evidence="6" id="KW-0862">Zinc</keyword>
<proteinExistence type="inferred from homology"/>
<dbReference type="Pfam" id="PF23009">
    <property type="entry name" value="UBC_like"/>
    <property type="match status" value="1"/>
</dbReference>
<evidence type="ECO:0000256" key="5">
    <source>
        <dbReference type="ARBA" id="ARBA00023136"/>
    </source>
</evidence>
<evidence type="ECO:0000256" key="1">
    <source>
        <dbReference type="ARBA" id="ARBA00004141"/>
    </source>
</evidence>
<dbReference type="Pfam" id="PF22999">
    <property type="entry name" value="LTN1_E3_ligase_6th"/>
    <property type="match status" value="1"/>
</dbReference>
<feature type="transmembrane region" description="Helical" evidence="8">
    <location>
        <begin position="1238"/>
        <end position="1259"/>
    </location>
</feature>
<keyword evidence="3 8" id="KW-0812">Transmembrane</keyword>
<keyword evidence="6" id="KW-0808">Transferase</keyword>
<dbReference type="InterPro" id="IPR039795">
    <property type="entry name" value="LTN1/Rkr1"/>
</dbReference>
<dbReference type="GO" id="GO:1990112">
    <property type="term" value="C:RQC complex"/>
    <property type="evidence" value="ECO:0007669"/>
    <property type="project" value="UniProtKB-UniRule"/>
</dbReference>
<keyword evidence="6" id="KW-0833">Ubl conjugation pathway</keyword>
<feature type="transmembrane region" description="Helical" evidence="8">
    <location>
        <begin position="1462"/>
        <end position="1484"/>
    </location>
</feature>
<dbReference type="GO" id="GO:0022857">
    <property type="term" value="F:transmembrane transporter activity"/>
    <property type="evidence" value="ECO:0007669"/>
    <property type="project" value="InterPro"/>
</dbReference>
<dbReference type="GO" id="GO:0072344">
    <property type="term" value="P:rescue of stalled ribosome"/>
    <property type="evidence" value="ECO:0007669"/>
    <property type="project" value="UniProtKB-UniRule"/>
</dbReference>
<dbReference type="Gene3D" id="1.10.4160.10">
    <property type="entry name" value="Hydantoin permease"/>
    <property type="match status" value="2"/>
</dbReference>
<dbReference type="GO" id="GO:0016020">
    <property type="term" value="C:membrane"/>
    <property type="evidence" value="ECO:0007669"/>
    <property type="project" value="UniProtKB-SubCell"/>
</dbReference>
<keyword evidence="6" id="KW-0479">Metal-binding</keyword>
<keyword evidence="12" id="KW-1185">Reference proteome</keyword>
<evidence type="ECO:0000313" key="11">
    <source>
        <dbReference type="EMBL" id="TFY57346.1"/>
    </source>
</evidence>
<dbReference type="PANTHER" id="PTHR12389:SF0">
    <property type="entry name" value="E3 UBIQUITIN-PROTEIN LIGASE LISTERIN"/>
    <property type="match status" value="1"/>
</dbReference>
<dbReference type="STRING" id="205917.A0A4Y9Y4E9"/>
<dbReference type="InterPro" id="IPR001248">
    <property type="entry name" value="Pur-cyt_permease"/>
</dbReference>
<feature type="domain" description="E3 ubiquitin-protein ligase listerin HEAT repeat region" evidence="9">
    <location>
        <begin position="683"/>
        <end position="896"/>
    </location>
</feature>
<feature type="domain" description="E3 ubiquitin-protein ligase listerin ubiquitin conjugating" evidence="10">
    <location>
        <begin position="908"/>
        <end position="990"/>
    </location>
</feature>
<feature type="transmembrane region" description="Helical" evidence="8">
    <location>
        <begin position="1490"/>
        <end position="1511"/>
    </location>
</feature>
<feature type="transmembrane region" description="Helical" evidence="8">
    <location>
        <begin position="1316"/>
        <end position="1336"/>
    </location>
</feature>
<keyword evidence="5 8" id="KW-0472">Membrane</keyword>
<dbReference type="GO" id="GO:0008270">
    <property type="term" value="F:zinc ion binding"/>
    <property type="evidence" value="ECO:0007669"/>
    <property type="project" value="UniProtKB-KW"/>
</dbReference>